<sequence length="881" mass="99323">MPSDSNEVTTNGNFTKLNVDDEGFQKVLTSSERRVLKKKHNDVKRFTLSDCNSLENSILSRLKKRGLDLTNDPEYSSVESSTIDAEELVSMISDVEEAIVGVLFDAQKPDQNLTVAELDNRIRTAKSNLSQMKTKKKGTFSKDELDNATQETEVYIAYLQQQIALTREYQKLKNAQNSLTKLKSSLKEALNVKTRLRAAVVKNEKKATTPNTEAKLLGTTKRTVDYIYEFIKEMKDRHGETFEASDLTSQDHRIADGTKFLPPYTFLQKVKQKFDVFIDKSGTKPLLLSVYGCSNDVKNCVDYLASLDLSTENKLNLTFSKYRPLLELEETYNVLLNYNSGTVDVLGTTGDVKTFLEYVDNNVTDTHIKESVREKDGSNKVSDSTDSTSDNDKLYDYYVLRALSGKFRSNVRELETEYGVGIKFDLTPRNGYAKVSFVPLLDNTVDKCMDRFTSYVDEYAHRDLGKLTNEELSFLADNDVLKKRYRSQHTTLVKVGDKVFVVGLKKYLNFGFNRAQQLLESRKVAPQKFKLTSSQYHLLLPHLQSLQDQKGVYMSTSPLNGQRDLKAEKEVKPELALEHEKSSETDLNKVEVNNENTSGKEEGEGDVVNGNGKENKEKLPKEKEMYLYIYGNTTQQKECISSMNEMLTSFVSSETSISGAEYNILMEEKNKLTELESKFKSKLTLTKNTLSISGPKTQVDTLVENLNEFFSKVVYLNLNDHTSAVGAKNESTVYAVLAVPQKSLGKIIGKGGSTLKQILLQSSLNNIIITKSNVNGPTKFEAQTSREKEKKTKQKEKEVDALLLIGNTLGVHFALGLVKQVVESDEDVVPTKGENRSLYDEYTSKHSIMRRNTSNHVSHASTKSKSDEKLDINDLMNFPSL</sequence>
<feature type="region of interest" description="Disordered" evidence="2">
    <location>
        <begin position="558"/>
        <end position="617"/>
    </location>
</feature>
<evidence type="ECO:0000259" key="3">
    <source>
        <dbReference type="SMART" id="SM00322"/>
    </source>
</evidence>
<evidence type="ECO:0000313" key="4">
    <source>
        <dbReference type="EMBL" id="UKK00654.2"/>
    </source>
</evidence>
<dbReference type="EMBL" id="CP056069">
    <property type="protein sequence ID" value="UKK00654.2"/>
    <property type="molecule type" value="Genomic_DNA"/>
</dbReference>
<proteinExistence type="predicted"/>
<feature type="region of interest" description="Disordered" evidence="2">
    <location>
        <begin position="369"/>
        <end position="389"/>
    </location>
</feature>
<evidence type="ECO:0000256" key="1">
    <source>
        <dbReference type="PROSITE-ProRule" id="PRU00117"/>
    </source>
</evidence>
<dbReference type="GO" id="GO:0003723">
    <property type="term" value="F:RNA binding"/>
    <property type="evidence" value="ECO:0007669"/>
    <property type="project" value="UniProtKB-UniRule"/>
</dbReference>
<feature type="compositionally biased region" description="Basic and acidic residues" evidence="2">
    <location>
        <begin position="563"/>
        <end position="589"/>
    </location>
</feature>
<protein>
    <recommendedName>
        <fullName evidence="3">K Homology domain-containing protein</fullName>
    </recommendedName>
</protein>
<gene>
    <name evidence="4" type="ORF">MACK_000728</name>
</gene>
<dbReference type="Gene3D" id="3.30.310.210">
    <property type="match status" value="1"/>
</dbReference>
<dbReference type="InterPro" id="IPR004087">
    <property type="entry name" value="KH_dom"/>
</dbReference>
<organism evidence="4 5">
    <name type="scientific">Theileria orientalis</name>
    <dbReference type="NCBI Taxonomy" id="68886"/>
    <lineage>
        <taxon>Eukaryota</taxon>
        <taxon>Sar</taxon>
        <taxon>Alveolata</taxon>
        <taxon>Apicomplexa</taxon>
        <taxon>Aconoidasida</taxon>
        <taxon>Piroplasmida</taxon>
        <taxon>Theileriidae</taxon>
        <taxon>Theileria</taxon>
    </lineage>
</organism>
<accession>A0A976MAF7</accession>
<dbReference type="PROSITE" id="PS50084">
    <property type="entry name" value="KH_TYPE_1"/>
    <property type="match status" value="1"/>
</dbReference>
<feature type="domain" description="K Homology" evidence="3">
    <location>
        <begin position="731"/>
        <end position="823"/>
    </location>
</feature>
<evidence type="ECO:0000313" key="5">
    <source>
        <dbReference type="Proteomes" id="UP000244811"/>
    </source>
</evidence>
<feature type="compositionally biased region" description="Basic and acidic residues" evidence="2">
    <location>
        <begin position="369"/>
        <end position="378"/>
    </location>
</feature>
<reference evidence="4" key="1">
    <citation type="submission" date="2022-07" db="EMBL/GenBank/DDBJ databases">
        <title>Evaluation of T. orientalis genome assembly methods using nanopore sequencing and analysis of variation between genomes.</title>
        <authorList>
            <person name="Yam J."/>
            <person name="Micallef M.L."/>
            <person name="Liu M."/>
            <person name="Djordjevic S.P."/>
            <person name="Bogema D.R."/>
            <person name="Jenkins C."/>
        </authorList>
    </citation>
    <scope>NUCLEOTIDE SEQUENCE</scope>
    <source>
        <strain evidence="4">Goon Nure</strain>
    </source>
</reference>
<keyword evidence="1" id="KW-0694">RNA-binding</keyword>
<feature type="compositionally biased region" description="Low complexity" evidence="2">
    <location>
        <begin position="379"/>
        <end position="388"/>
    </location>
</feature>
<evidence type="ECO:0000256" key="2">
    <source>
        <dbReference type="SAM" id="MobiDB-lite"/>
    </source>
</evidence>
<name>A0A976MAF7_THEOR</name>
<dbReference type="SUPFAM" id="SSF54791">
    <property type="entry name" value="Eukaryotic type KH-domain (KH-domain type I)"/>
    <property type="match status" value="1"/>
</dbReference>
<dbReference type="SMART" id="SM00322">
    <property type="entry name" value="KH"/>
    <property type="match status" value="1"/>
</dbReference>
<dbReference type="AlphaFoldDB" id="A0A976MAF7"/>
<dbReference type="Proteomes" id="UP000244811">
    <property type="component" value="Chromosome 1"/>
</dbReference>
<dbReference type="InterPro" id="IPR036612">
    <property type="entry name" value="KH_dom_type_1_sf"/>
</dbReference>